<comment type="caution">
    <text evidence="2">The sequence shown here is derived from an EMBL/GenBank/DDBJ whole genome shotgun (WGS) entry which is preliminary data.</text>
</comment>
<keyword evidence="1" id="KW-0812">Transmembrane</keyword>
<keyword evidence="1" id="KW-1133">Transmembrane helix</keyword>
<organism evidence="2 3">
    <name type="scientific">Colwellia asteriadis</name>
    <dbReference type="NCBI Taxonomy" id="517723"/>
    <lineage>
        <taxon>Bacteria</taxon>
        <taxon>Pseudomonadati</taxon>
        <taxon>Pseudomonadota</taxon>
        <taxon>Gammaproteobacteria</taxon>
        <taxon>Alteromonadales</taxon>
        <taxon>Colwelliaceae</taxon>
        <taxon>Colwellia</taxon>
    </lineage>
</organism>
<keyword evidence="1" id="KW-0472">Membrane</keyword>
<evidence type="ECO:0000313" key="2">
    <source>
        <dbReference type="EMBL" id="GAA0824178.1"/>
    </source>
</evidence>
<evidence type="ECO:0000313" key="3">
    <source>
        <dbReference type="Proteomes" id="UP001500021"/>
    </source>
</evidence>
<protein>
    <recommendedName>
        <fullName evidence="4">Class IIb bacteriocin, lactobin A/cerein 7B family</fullName>
    </recommendedName>
</protein>
<dbReference type="EMBL" id="BAAAFA010000018">
    <property type="protein sequence ID" value="GAA0824178.1"/>
    <property type="molecule type" value="Genomic_DNA"/>
</dbReference>
<evidence type="ECO:0000256" key="1">
    <source>
        <dbReference type="SAM" id="Phobius"/>
    </source>
</evidence>
<keyword evidence="3" id="KW-1185">Reference proteome</keyword>
<dbReference type="RefSeq" id="WP_343819101.1">
    <property type="nucleotide sequence ID" value="NZ_BAAAFA010000018.1"/>
</dbReference>
<dbReference type="Proteomes" id="UP001500021">
    <property type="component" value="Unassembled WGS sequence"/>
</dbReference>
<evidence type="ECO:0008006" key="4">
    <source>
        <dbReference type="Google" id="ProtNLM"/>
    </source>
</evidence>
<feature type="transmembrane region" description="Helical" evidence="1">
    <location>
        <begin position="16"/>
        <end position="34"/>
    </location>
</feature>
<name>A0ABN1LBZ2_9GAMM</name>
<accession>A0ABN1LBZ2</accession>
<gene>
    <name evidence="2" type="ORF">GCM10009111_34750</name>
</gene>
<reference evidence="2 3" key="1">
    <citation type="journal article" date="2019" name="Int. J. Syst. Evol. Microbiol.">
        <title>The Global Catalogue of Microorganisms (GCM) 10K type strain sequencing project: providing services to taxonomists for standard genome sequencing and annotation.</title>
        <authorList>
            <consortium name="The Broad Institute Genomics Platform"/>
            <consortium name="The Broad Institute Genome Sequencing Center for Infectious Disease"/>
            <person name="Wu L."/>
            <person name="Ma J."/>
        </authorList>
    </citation>
    <scope>NUCLEOTIDE SEQUENCE [LARGE SCALE GENOMIC DNA]</scope>
    <source>
        <strain evidence="2 3">JCM 15608</strain>
    </source>
</reference>
<sequence>MRELNVKEIESVNGGITWYAAMAGAAAYMAIIDYSMQFGRGLGGGLYDSIHRP</sequence>
<proteinExistence type="predicted"/>